<dbReference type="SFLD" id="SFLDG01082">
    <property type="entry name" value="B12-binding_domain_containing"/>
    <property type="match status" value="1"/>
</dbReference>
<dbReference type="Gene3D" id="3.80.30.20">
    <property type="entry name" value="tm_1862 like domain"/>
    <property type="match status" value="1"/>
</dbReference>
<protein>
    <submittedName>
        <fullName evidence="8">Putative methyltransferase</fullName>
    </submittedName>
</protein>
<dbReference type="GO" id="GO:0031419">
    <property type="term" value="F:cobalamin binding"/>
    <property type="evidence" value="ECO:0007669"/>
    <property type="project" value="InterPro"/>
</dbReference>
<evidence type="ECO:0000313" key="9">
    <source>
        <dbReference type="Proteomes" id="UP000014216"/>
    </source>
</evidence>
<accession>S0G005</accession>
<keyword evidence="8" id="KW-0489">Methyltransferase</keyword>
<dbReference type="InterPro" id="IPR007197">
    <property type="entry name" value="rSAM"/>
</dbReference>
<gene>
    <name evidence="8" type="ORF">Dpo_14c00560</name>
</gene>
<dbReference type="InterPro" id="IPR023404">
    <property type="entry name" value="rSAM_horseshoe"/>
</dbReference>
<evidence type="ECO:0000256" key="1">
    <source>
        <dbReference type="ARBA" id="ARBA00001966"/>
    </source>
</evidence>
<keyword evidence="8" id="KW-0808">Transferase</keyword>
<dbReference type="GO" id="GO:0051536">
    <property type="term" value="F:iron-sulfur cluster binding"/>
    <property type="evidence" value="ECO:0007669"/>
    <property type="project" value="UniProtKB-KW"/>
</dbReference>
<dbReference type="InterPro" id="IPR006638">
    <property type="entry name" value="Elp3/MiaA/NifB-like_rSAM"/>
</dbReference>
<dbReference type="GO" id="GO:0005829">
    <property type="term" value="C:cytosol"/>
    <property type="evidence" value="ECO:0007669"/>
    <property type="project" value="TreeGrafter"/>
</dbReference>
<keyword evidence="5" id="KW-0411">Iron-sulfur</keyword>
<dbReference type="EMBL" id="APJX01000014">
    <property type="protein sequence ID" value="EMS77572.1"/>
    <property type="molecule type" value="Genomic_DNA"/>
</dbReference>
<dbReference type="PANTHER" id="PTHR43409">
    <property type="entry name" value="ANAEROBIC MAGNESIUM-PROTOPORPHYRIN IX MONOMETHYL ESTER CYCLASE-RELATED"/>
    <property type="match status" value="1"/>
</dbReference>
<dbReference type="GO" id="GO:0032259">
    <property type="term" value="P:methylation"/>
    <property type="evidence" value="ECO:0007669"/>
    <property type="project" value="UniProtKB-KW"/>
</dbReference>
<keyword evidence="3" id="KW-0479">Metal-binding</keyword>
<dbReference type="RefSeq" id="WP_006968469.1">
    <property type="nucleotide sequence ID" value="NZ_APJX01000014.1"/>
</dbReference>
<evidence type="ECO:0000256" key="4">
    <source>
        <dbReference type="ARBA" id="ARBA00023004"/>
    </source>
</evidence>
<dbReference type="SMART" id="SM00729">
    <property type="entry name" value="Elp3"/>
    <property type="match status" value="1"/>
</dbReference>
<keyword evidence="4" id="KW-0408">Iron</keyword>
<dbReference type="Pfam" id="PF04055">
    <property type="entry name" value="Radical_SAM"/>
    <property type="match status" value="1"/>
</dbReference>
<evidence type="ECO:0000256" key="2">
    <source>
        <dbReference type="ARBA" id="ARBA00022691"/>
    </source>
</evidence>
<dbReference type="SUPFAM" id="SSF102114">
    <property type="entry name" value="Radical SAM enzymes"/>
    <property type="match status" value="1"/>
</dbReference>
<comment type="cofactor">
    <cofactor evidence="1">
        <name>[4Fe-4S] cluster</name>
        <dbReference type="ChEBI" id="CHEBI:49883"/>
    </cofactor>
</comment>
<dbReference type="Proteomes" id="UP000014216">
    <property type="component" value="Unassembled WGS sequence"/>
</dbReference>
<evidence type="ECO:0000313" key="8">
    <source>
        <dbReference type="EMBL" id="EMS77572.1"/>
    </source>
</evidence>
<dbReference type="GO" id="GO:0046872">
    <property type="term" value="F:metal ion binding"/>
    <property type="evidence" value="ECO:0007669"/>
    <property type="project" value="UniProtKB-KW"/>
</dbReference>
<dbReference type="SFLD" id="SFLDS00029">
    <property type="entry name" value="Radical_SAM"/>
    <property type="match status" value="1"/>
</dbReference>
<evidence type="ECO:0000259" key="6">
    <source>
        <dbReference type="PROSITE" id="PS51332"/>
    </source>
</evidence>
<evidence type="ECO:0000256" key="5">
    <source>
        <dbReference type="ARBA" id="ARBA00023014"/>
    </source>
</evidence>
<dbReference type="AlphaFoldDB" id="S0G005"/>
<name>S0G005_9BACT</name>
<proteinExistence type="predicted"/>
<dbReference type="Pfam" id="PF02310">
    <property type="entry name" value="B12-binding"/>
    <property type="match status" value="1"/>
</dbReference>
<dbReference type="CDD" id="cd01335">
    <property type="entry name" value="Radical_SAM"/>
    <property type="match status" value="1"/>
</dbReference>
<dbReference type="PANTHER" id="PTHR43409:SF15">
    <property type="entry name" value="PUTATIVE-RELATED"/>
    <property type="match status" value="1"/>
</dbReference>
<evidence type="ECO:0000259" key="7">
    <source>
        <dbReference type="PROSITE" id="PS51918"/>
    </source>
</evidence>
<dbReference type="PROSITE" id="PS51918">
    <property type="entry name" value="RADICAL_SAM"/>
    <property type="match status" value="1"/>
</dbReference>
<dbReference type="InterPro" id="IPR051198">
    <property type="entry name" value="BchE-like"/>
</dbReference>
<dbReference type="Gene3D" id="3.40.50.280">
    <property type="entry name" value="Cobalamin-binding domain"/>
    <property type="match status" value="1"/>
</dbReference>
<dbReference type="OrthoDB" id="9804952at2"/>
<dbReference type="InterPro" id="IPR058240">
    <property type="entry name" value="rSAM_sf"/>
</dbReference>
<keyword evidence="9" id="KW-1185">Reference proteome</keyword>
<dbReference type="InterPro" id="IPR006158">
    <property type="entry name" value="Cobalamin-bd"/>
</dbReference>
<sequence>MPDGPHVLCVNPWIHDFAAFDFWLKPLGLLTLAGLLRDAGVRISFIDCLDRFHPKETGPVKTAWDGRGPFRKTPILPADVIPPSAGPLPRTRKQFFRYGILPDWFRKDLEALDPPDLILVTSLMTYWASGVTETISVIRSVFPDVPIVLGGKYATLCQEHAAAFSGADLVITGQGEPALENMITRFTGRPLFLNDRPDNPPFPALDLCSKLTFAPVLTTRGCPFSCEYCASSFLEPRMVRRSPDRVFEEICHWHHQHHIKNFAFYDDALLVNGPNHAYLLMEKIINAGLDLFFHTPNALHIREITPEAADLMFRAGFKTIRLGLETAAFSKDRQYDVKVRADEFFRAVNALKTAGFDAQQIGAYLLCGLPDQNLDDVAASMAFVKKAGVLPVLAFYSPIPHTPLWETAVSGARFDLNRHPVFTNNSLFPCVRSEADRARISRLKNQRVSDIV</sequence>
<dbReference type="PROSITE" id="PS51332">
    <property type="entry name" value="B12_BINDING"/>
    <property type="match status" value="1"/>
</dbReference>
<feature type="domain" description="B12-binding" evidence="6">
    <location>
        <begin position="11"/>
        <end position="193"/>
    </location>
</feature>
<reference evidence="8 9" key="1">
    <citation type="journal article" date="2013" name="Genome Announc.">
        <title>Draft Genome Sequence of Desulfotignum phosphitoxidans DSM 13687 Strain FiPS-3.</title>
        <authorList>
            <person name="Poehlein A."/>
            <person name="Daniel R."/>
            <person name="Simeonova D.D."/>
        </authorList>
    </citation>
    <scope>NUCLEOTIDE SEQUENCE [LARGE SCALE GENOMIC DNA]</scope>
    <source>
        <strain evidence="8 9">DSM 13687</strain>
    </source>
</reference>
<keyword evidence="2" id="KW-0949">S-adenosyl-L-methionine</keyword>
<organism evidence="8 9">
    <name type="scientific">Desulfotignum phosphitoxidans DSM 13687</name>
    <dbReference type="NCBI Taxonomy" id="1286635"/>
    <lineage>
        <taxon>Bacteria</taxon>
        <taxon>Pseudomonadati</taxon>
        <taxon>Thermodesulfobacteriota</taxon>
        <taxon>Desulfobacteria</taxon>
        <taxon>Desulfobacterales</taxon>
        <taxon>Desulfobacteraceae</taxon>
        <taxon>Desulfotignum</taxon>
    </lineage>
</organism>
<feature type="domain" description="Radical SAM core" evidence="7">
    <location>
        <begin position="208"/>
        <end position="427"/>
    </location>
</feature>
<comment type="caution">
    <text evidence="8">The sequence shown here is derived from an EMBL/GenBank/DDBJ whole genome shotgun (WGS) entry which is preliminary data.</text>
</comment>
<dbReference type="GO" id="GO:0008168">
    <property type="term" value="F:methyltransferase activity"/>
    <property type="evidence" value="ECO:0007669"/>
    <property type="project" value="UniProtKB-KW"/>
</dbReference>
<evidence type="ECO:0000256" key="3">
    <source>
        <dbReference type="ARBA" id="ARBA00022723"/>
    </source>
</evidence>